<evidence type="ECO:0000256" key="3">
    <source>
        <dbReference type="ARBA" id="ARBA00022692"/>
    </source>
</evidence>
<dbReference type="GO" id="GO:0016020">
    <property type="term" value="C:membrane"/>
    <property type="evidence" value="ECO:0007669"/>
    <property type="project" value="UniProtKB-SubCell"/>
</dbReference>
<feature type="transmembrane region" description="Helical" evidence="7">
    <location>
        <begin position="38"/>
        <end position="63"/>
    </location>
</feature>
<dbReference type="OrthoDB" id="5977743at2759"/>
<keyword evidence="2 7" id="KW-0808">Transferase</keyword>
<dbReference type="PANTHER" id="PTHR22883:SF458">
    <property type="entry name" value="PALMITOYLTRANSFERASE"/>
    <property type="match status" value="1"/>
</dbReference>
<protein>
    <recommendedName>
        <fullName evidence="7">Palmitoyltransferase</fullName>
        <ecNumber evidence="7">2.3.1.225</ecNumber>
    </recommendedName>
</protein>
<evidence type="ECO:0000256" key="8">
    <source>
        <dbReference type="SAM" id="SignalP"/>
    </source>
</evidence>
<feature type="transmembrane region" description="Helical" evidence="7">
    <location>
        <begin position="304"/>
        <end position="324"/>
    </location>
</feature>
<comment type="similarity">
    <text evidence="7">Belongs to the DHHC palmitoyltransferase family.</text>
</comment>
<dbReference type="GO" id="GO:0005783">
    <property type="term" value="C:endoplasmic reticulum"/>
    <property type="evidence" value="ECO:0007669"/>
    <property type="project" value="TreeGrafter"/>
</dbReference>
<keyword evidence="4 7" id="KW-1133">Transmembrane helix</keyword>
<dbReference type="Proteomes" id="UP000007350">
    <property type="component" value="Unassembled WGS sequence"/>
</dbReference>
<keyword evidence="5 7" id="KW-0472">Membrane</keyword>
<accession>K2M7C9</accession>
<evidence type="ECO:0000256" key="2">
    <source>
        <dbReference type="ARBA" id="ARBA00022679"/>
    </source>
</evidence>
<keyword evidence="6 7" id="KW-0012">Acyltransferase</keyword>
<feature type="transmembrane region" description="Helical" evidence="7">
    <location>
        <begin position="83"/>
        <end position="105"/>
    </location>
</feature>
<name>K2M7C9_TRYCR</name>
<proteinExistence type="inferred from homology"/>
<dbReference type="GO" id="GO:0006612">
    <property type="term" value="P:protein targeting to membrane"/>
    <property type="evidence" value="ECO:0007669"/>
    <property type="project" value="TreeGrafter"/>
</dbReference>
<feature type="signal peptide" evidence="8">
    <location>
        <begin position="1"/>
        <end position="18"/>
    </location>
</feature>
<reference evidence="10 11" key="1">
    <citation type="journal article" date="2012" name="BMC Genomics">
        <title>Comparative genomic analysis of human infective Trypanosoma cruzi lineages with the bat-restricted subspecies T. cruzi marinkellei.</title>
        <authorList>
            <person name="Franzen O."/>
            <person name="Talavera-Lopez C."/>
            <person name="Ochaya S."/>
            <person name="Butler C.E."/>
            <person name="Messenger L.A."/>
            <person name="Lewis M.D."/>
            <person name="Llewellyn M.S."/>
            <person name="Marinkelle C.J."/>
            <person name="Tyler K.M."/>
            <person name="Miles M.A."/>
            <person name="Andersson B."/>
        </authorList>
    </citation>
    <scope>NUCLEOTIDE SEQUENCE [LARGE SCALE GENOMIC DNA]</scope>
    <source>
        <strain evidence="10 11">B7</strain>
    </source>
</reference>
<feature type="domain" description="Palmitoyltransferase DHHC" evidence="9">
    <location>
        <begin position="262"/>
        <end position="401"/>
    </location>
</feature>
<dbReference type="AlphaFoldDB" id="K2M7C9"/>
<dbReference type="GO" id="GO:0019706">
    <property type="term" value="F:protein-cysteine S-palmitoyltransferase activity"/>
    <property type="evidence" value="ECO:0007669"/>
    <property type="project" value="UniProtKB-EC"/>
</dbReference>
<evidence type="ECO:0000313" key="10">
    <source>
        <dbReference type="EMBL" id="EKF30933.1"/>
    </source>
</evidence>
<comment type="caution">
    <text evidence="10">The sequence shown here is derived from an EMBL/GenBank/DDBJ whole genome shotgun (WGS) entry which is preliminary data.</text>
</comment>
<feature type="transmembrane region" description="Helical" evidence="7">
    <location>
        <begin position="336"/>
        <end position="359"/>
    </location>
</feature>
<comment type="catalytic activity">
    <reaction evidence="7">
        <text>L-cysteinyl-[protein] + hexadecanoyl-CoA = S-hexadecanoyl-L-cysteinyl-[protein] + CoA</text>
        <dbReference type="Rhea" id="RHEA:36683"/>
        <dbReference type="Rhea" id="RHEA-COMP:10131"/>
        <dbReference type="Rhea" id="RHEA-COMP:11032"/>
        <dbReference type="ChEBI" id="CHEBI:29950"/>
        <dbReference type="ChEBI" id="CHEBI:57287"/>
        <dbReference type="ChEBI" id="CHEBI:57379"/>
        <dbReference type="ChEBI" id="CHEBI:74151"/>
        <dbReference type="EC" id="2.3.1.225"/>
    </reaction>
</comment>
<evidence type="ECO:0000256" key="6">
    <source>
        <dbReference type="ARBA" id="ARBA00023315"/>
    </source>
</evidence>
<dbReference type="EC" id="2.3.1.225" evidence="7"/>
<keyword evidence="8" id="KW-0732">Signal</keyword>
<feature type="chain" id="PRO_5003861013" description="Palmitoyltransferase" evidence="8">
    <location>
        <begin position="19"/>
        <end position="514"/>
    </location>
</feature>
<comment type="subcellular location">
    <subcellularLocation>
        <location evidence="1">Membrane</location>
        <topology evidence="1">Multi-pass membrane protein</topology>
    </subcellularLocation>
</comment>
<evidence type="ECO:0000313" key="11">
    <source>
        <dbReference type="Proteomes" id="UP000007350"/>
    </source>
</evidence>
<dbReference type="PROSITE" id="PS50216">
    <property type="entry name" value="DHHC"/>
    <property type="match status" value="1"/>
</dbReference>
<evidence type="ECO:0000256" key="7">
    <source>
        <dbReference type="RuleBase" id="RU079119"/>
    </source>
</evidence>
<dbReference type="EMBL" id="AHKC01011231">
    <property type="protein sequence ID" value="EKF30933.1"/>
    <property type="molecule type" value="Genomic_DNA"/>
</dbReference>
<keyword evidence="3 7" id="KW-0812">Transmembrane</keyword>
<gene>
    <name evidence="10" type="ORF">MOQ_005237</name>
</gene>
<evidence type="ECO:0000259" key="9">
    <source>
        <dbReference type="Pfam" id="PF01529"/>
    </source>
</evidence>
<sequence length="514" mass="59031">MSGAIFACVALVITAVAAFMYTVIMGPSRYHRDGIVGRMYFCLMDCPTACCGCCCGICFGCSYRRGRQKWRRCSDHTFRERNWFMVIFYILLVWSVEFLYLFIALPELQVSIWSKLVSSGLVMISEGFYALAVFSDPGIVTSREEKEAQQFAFAPLPVGNKKHKKKQGGENVVASSCNHVTKHTNTHGDSTMGNGEKRRNGKVRQFLLSPEAEARQNRKYIVDGILYAMDGRSLGKNTARNSSSSSSAFSSIMTTTAIGLECNTCHVPRPSRSKHCRLCDYCVRRYDHHCPWINNDVAEGTHRWFLLFLICHAISCFWAAWDMYTLMKAFLIQNRVWGWSITLTNGLLYFLTPIDYLIILVTYQTIAACLFFFSSMIGVVLLIFWCYQMSFVFDNLTMNDMGKIDDTITFVVSLPSLDEVYREAINVWKCLEVVAARPPRKLRQLKPPPPDFVSGSRGDKSYRKKVQKMLYSDLKGLFDRGVWNNLVEVFFPYTYEREWDRVGRTEGERRMKYE</sequence>
<evidence type="ECO:0000256" key="1">
    <source>
        <dbReference type="ARBA" id="ARBA00004141"/>
    </source>
</evidence>
<comment type="domain">
    <text evidence="7">The DHHC domain is required for palmitoyltransferase activity.</text>
</comment>
<dbReference type="PANTHER" id="PTHR22883">
    <property type="entry name" value="ZINC FINGER DHHC DOMAIN CONTAINING PROTEIN"/>
    <property type="match status" value="1"/>
</dbReference>
<organism evidence="10 11">
    <name type="scientific">Trypanosoma cruzi marinkellei</name>
    <dbReference type="NCBI Taxonomy" id="85056"/>
    <lineage>
        <taxon>Eukaryota</taxon>
        <taxon>Discoba</taxon>
        <taxon>Euglenozoa</taxon>
        <taxon>Kinetoplastea</taxon>
        <taxon>Metakinetoplastina</taxon>
        <taxon>Trypanosomatida</taxon>
        <taxon>Trypanosomatidae</taxon>
        <taxon>Trypanosoma</taxon>
        <taxon>Schizotrypanum</taxon>
    </lineage>
</organism>
<dbReference type="InterPro" id="IPR001594">
    <property type="entry name" value="Palmitoyltrfase_DHHC"/>
</dbReference>
<keyword evidence="11" id="KW-1185">Reference proteome</keyword>
<feature type="transmembrane region" description="Helical" evidence="7">
    <location>
        <begin position="365"/>
        <end position="387"/>
    </location>
</feature>
<evidence type="ECO:0000256" key="4">
    <source>
        <dbReference type="ARBA" id="ARBA00022989"/>
    </source>
</evidence>
<dbReference type="InterPro" id="IPR039859">
    <property type="entry name" value="PFA4/ZDH16/20/ERF2-like"/>
</dbReference>
<dbReference type="Pfam" id="PF01529">
    <property type="entry name" value="DHHC"/>
    <property type="match status" value="1"/>
</dbReference>
<dbReference type="GO" id="GO:0005794">
    <property type="term" value="C:Golgi apparatus"/>
    <property type="evidence" value="ECO:0007669"/>
    <property type="project" value="TreeGrafter"/>
</dbReference>
<evidence type="ECO:0000256" key="5">
    <source>
        <dbReference type="ARBA" id="ARBA00023136"/>
    </source>
</evidence>